<dbReference type="GO" id="GO:0003700">
    <property type="term" value="F:DNA-binding transcription factor activity"/>
    <property type="evidence" value="ECO:0007669"/>
    <property type="project" value="InterPro"/>
</dbReference>
<evidence type="ECO:0000256" key="1">
    <source>
        <dbReference type="ARBA" id="ARBA00005384"/>
    </source>
</evidence>
<keyword evidence="5" id="KW-0804">Transcription</keyword>
<name>A0A6L5X7D2_9FIRM</name>
<evidence type="ECO:0000256" key="3">
    <source>
        <dbReference type="ARBA" id="ARBA00023015"/>
    </source>
</evidence>
<organism evidence="7 8">
    <name type="scientific">Porcincola intestinalis</name>
    <dbReference type="NCBI Taxonomy" id="2606632"/>
    <lineage>
        <taxon>Bacteria</taxon>
        <taxon>Bacillati</taxon>
        <taxon>Bacillota</taxon>
        <taxon>Clostridia</taxon>
        <taxon>Lachnospirales</taxon>
        <taxon>Lachnospiraceae</taxon>
        <taxon>Porcincola</taxon>
    </lineage>
</organism>
<keyword evidence="4" id="KW-0238">DNA-binding</keyword>
<protein>
    <submittedName>
        <fullName evidence="7">PLP-dependent aminotransferase family protein</fullName>
    </submittedName>
</protein>
<proteinExistence type="inferred from homology"/>
<accession>A0A6L5X7D2</accession>
<dbReference type="Gene3D" id="3.40.640.10">
    <property type="entry name" value="Type I PLP-dependent aspartate aminotransferase-like (Major domain)"/>
    <property type="match status" value="1"/>
</dbReference>
<dbReference type="InterPro" id="IPR036388">
    <property type="entry name" value="WH-like_DNA-bd_sf"/>
</dbReference>
<evidence type="ECO:0000256" key="2">
    <source>
        <dbReference type="ARBA" id="ARBA00022898"/>
    </source>
</evidence>
<dbReference type="CDD" id="cd07377">
    <property type="entry name" value="WHTH_GntR"/>
    <property type="match status" value="1"/>
</dbReference>
<dbReference type="RefSeq" id="WP_154526028.1">
    <property type="nucleotide sequence ID" value="NZ_VULZ01000010.1"/>
</dbReference>
<feature type="domain" description="HTH gntR-type" evidence="6">
    <location>
        <begin position="11"/>
        <end position="79"/>
    </location>
</feature>
<keyword evidence="2" id="KW-0663">Pyridoxal phosphate</keyword>
<reference evidence="7 8" key="1">
    <citation type="submission" date="2019-08" db="EMBL/GenBank/DDBJ databases">
        <title>In-depth cultivation of the pig gut microbiome towards novel bacterial diversity and tailored functional studies.</title>
        <authorList>
            <person name="Wylensek D."/>
            <person name="Hitch T.C.A."/>
            <person name="Clavel T."/>
        </authorList>
    </citation>
    <scope>NUCLEOTIDE SEQUENCE [LARGE SCALE GENOMIC DNA]</scope>
    <source>
        <strain evidence="7 8">Oil+RF-744-WCA-WT-11</strain>
    </source>
</reference>
<comment type="similarity">
    <text evidence="1">In the C-terminal section; belongs to the class-I pyridoxal-phosphate-dependent aminotransferase family.</text>
</comment>
<dbReference type="InterPro" id="IPR015424">
    <property type="entry name" value="PyrdxlP-dep_Trfase"/>
</dbReference>
<dbReference type="SUPFAM" id="SSF46785">
    <property type="entry name" value="Winged helix' DNA-binding domain"/>
    <property type="match status" value="1"/>
</dbReference>
<dbReference type="SMART" id="SM00345">
    <property type="entry name" value="HTH_GNTR"/>
    <property type="match status" value="1"/>
</dbReference>
<dbReference type="Pfam" id="PF00155">
    <property type="entry name" value="Aminotran_1_2"/>
    <property type="match status" value="1"/>
</dbReference>
<dbReference type="PANTHER" id="PTHR46577:SF1">
    <property type="entry name" value="HTH-TYPE TRANSCRIPTIONAL REGULATORY PROTEIN GABR"/>
    <property type="match status" value="1"/>
</dbReference>
<keyword evidence="8" id="KW-1185">Reference proteome</keyword>
<dbReference type="InterPro" id="IPR015421">
    <property type="entry name" value="PyrdxlP-dep_Trfase_major"/>
</dbReference>
<dbReference type="InterPro" id="IPR051446">
    <property type="entry name" value="HTH_trans_reg/aminotransferase"/>
</dbReference>
<evidence type="ECO:0000313" key="7">
    <source>
        <dbReference type="EMBL" id="MSS15313.1"/>
    </source>
</evidence>
<dbReference type="InterPro" id="IPR036390">
    <property type="entry name" value="WH_DNA-bd_sf"/>
</dbReference>
<sequence>MLTYHLDAGAGPLYKQLYDCMKQDIENGKLSSGEKVPSKRTLARNLGISTITVETAYSQLIGEGYLYTLPKKGYYVSDLAGMHRFRSGMKTGQPAETDADRTKTAFASRAHEINASMFERRIASEEAEPAECKDAGMKAGKIWFDFSSNRTEAADFPFSIWAKCMRETISMREQELMEVSPSGGVEALRLAIADHLASFRGMSVDPAQIIIGAGTEYLYTLLIRLLGQDKVYCIENPGYRKLLAIYRSSGAACRFADVDSQGMIVGQLRESGADIAHISPTHHFPTGVTMPVSRRYEILAWASESEERYIIEDDYDSEFRIKGHPMPSLQSIDEAGKVIYMNTFSKSLTSTIRISYMVLPPRLVSVFYQKLGFYSCTVSTFDQYALADFISQGYFEKHINRMRLSYRRRREKVLSITKTLFSPEECRTIENDSGLHLILELRTDRTEEEIRRELLKKGIRISSVADYDMRHESRYGHQFIINYSSMDLDRLEEAYRALRKACGFPVL</sequence>
<dbReference type="GO" id="GO:0030170">
    <property type="term" value="F:pyridoxal phosphate binding"/>
    <property type="evidence" value="ECO:0007669"/>
    <property type="project" value="InterPro"/>
</dbReference>
<keyword evidence="3" id="KW-0805">Transcription regulation</keyword>
<dbReference type="PROSITE" id="PS50949">
    <property type="entry name" value="HTH_GNTR"/>
    <property type="match status" value="1"/>
</dbReference>
<comment type="caution">
    <text evidence="7">The sequence shown here is derived from an EMBL/GenBank/DDBJ whole genome shotgun (WGS) entry which is preliminary data.</text>
</comment>
<keyword evidence="7" id="KW-0032">Aminotransferase</keyword>
<dbReference type="InterPro" id="IPR004839">
    <property type="entry name" value="Aminotransferase_I/II_large"/>
</dbReference>
<dbReference type="GO" id="GO:0003677">
    <property type="term" value="F:DNA binding"/>
    <property type="evidence" value="ECO:0007669"/>
    <property type="project" value="UniProtKB-KW"/>
</dbReference>
<dbReference type="Pfam" id="PF00392">
    <property type="entry name" value="GntR"/>
    <property type="match status" value="1"/>
</dbReference>
<dbReference type="EMBL" id="VULZ01000010">
    <property type="protein sequence ID" value="MSS15313.1"/>
    <property type="molecule type" value="Genomic_DNA"/>
</dbReference>
<dbReference type="SUPFAM" id="SSF53383">
    <property type="entry name" value="PLP-dependent transferases"/>
    <property type="match status" value="1"/>
</dbReference>
<evidence type="ECO:0000313" key="8">
    <source>
        <dbReference type="Proteomes" id="UP000481852"/>
    </source>
</evidence>
<dbReference type="AlphaFoldDB" id="A0A6L5X7D2"/>
<dbReference type="GO" id="GO:0008483">
    <property type="term" value="F:transaminase activity"/>
    <property type="evidence" value="ECO:0007669"/>
    <property type="project" value="UniProtKB-KW"/>
</dbReference>
<keyword evidence="7" id="KW-0808">Transferase</keyword>
<evidence type="ECO:0000259" key="6">
    <source>
        <dbReference type="PROSITE" id="PS50949"/>
    </source>
</evidence>
<dbReference type="InterPro" id="IPR000524">
    <property type="entry name" value="Tscrpt_reg_HTH_GntR"/>
</dbReference>
<dbReference type="CDD" id="cd00609">
    <property type="entry name" value="AAT_like"/>
    <property type="match status" value="1"/>
</dbReference>
<evidence type="ECO:0000256" key="5">
    <source>
        <dbReference type="ARBA" id="ARBA00023163"/>
    </source>
</evidence>
<dbReference type="Proteomes" id="UP000481852">
    <property type="component" value="Unassembled WGS sequence"/>
</dbReference>
<dbReference type="PANTHER" id="PTHR46577">
    <property type="entry name" value="HTH-TYPE TRANSCRIPTIONAL REGULATORY PROTEIN GABR"/>
    <property type="match status" value="1"/>
</dbReference>
<evidence type="ECO:0000256" key="4">
    <source>
        <dbReference type="ARBA" id="ARBA00023125"/>
    </source>
</evidence>
<gene>
    <name evidence="7" type="ORF">FYJ35_09740</name>
</gene>
<dbReference type="Gene3D" id="1.10.10.10">
    <property type="entry name" value="Winged helix-like DNA-binding domain superfamily/Winged helix DNA-binding domain"/>
    <property type="match status" value="1"/>
</dbReference>